<sequence length="333" mass="35769">MKRWRSLAGVLSCGVLLLAGCGTETGAGGPTAGSNDKIVVGVTNITMKESVYQFMKTAAENKAKELGVEVMWQSSELDPSAQMNQVQNFIAQKVDAIVIEPADPHAAKQQVMLAKQAGIPVINLEGLIEGAKTDLRIVGDSVKVGEAQAESFVQEWGDKPANVVILSGTKGDEVAESITKGNQNIIGKHANLNVVGSQYHTNWDKQLAMNTMENLLVKYKNDIQVVFANNDGMIAGAMKAAENAGVKDKIIFYGADNDKSTVEAILKGDPVRTIDKGAVLQGERVVEGAVKLAKGEKPPSDQVIDDIPVWYTPITIVDKDHLEAAKQKFPELF</sequence>
<dbReference type="InterPro" id="IPR050555">
    <property type="entry name" value="Bact_Solute-Bind_Prot2"/>
</dbReference>
<evidence type="ECO:0000313" key="5">
    <source>
        <dbReference type="EMBL" id="RNB90429.1"/>
    </source>
</evidence>
<dbReference type="PANTHER" id="PTHR30036">
    <property type="entry name" value="D-XYLOSE-BINDING PERIPLASMIC PROTEIN"/>
    <property type="match status" value="1"/>
</dbReference>
<evidence type="ECO:0000256" key="2">
    <source>
        <dbReference type="ARBA" id="ARBA00022729"/>
    </source>
</evidence>
<name>A0A3M8DSH0_9BACL</name>
<protein>
    <submittedName>
        <fullName evidence="5">Sugar ABC transporter substrate-binding protein</fullName>
    </submittedName>
</protein>
<accession>A0A3M8DSH0</accession>
<evidence type="ECO:0000256" key="1">
    <source>
        <dbReference type="ARBA" id="ARBA00004196"/>
    </source>
</evidence>
<evidence type="ECO:0000256" key="3">
    <source>
        <dbReference type="SAM" id="SignalP"/>
    </source>
</evidence>
<comment type="subcellular location">
    <subcellularLocation>
        <location evidence="1">Cell envelope</location>
    </subcellularLocation>
</comment>
<dbReference type="EMBL" id="RHHQ01000007">
    <property type="protein sequence ID" value="RNB90429.1"/>
    <property type="molecule type" value="Genomic_DNA"/>
</dbReference>
<dbReference type="AlphaFoldDB" id="A0A3M8DSH0"/>
<dbReference type="PANTHER" id="PTHR30036:SF1">
    <property type="entry name" value="D-XYLOSE-BINDING PERIPLASMIC PROTEIN"/>
    <property type="match status" value="1"/>
</dbReference>
<dbReference type="GO" id="GO:0030246">
    <property type="term" value="F:carbohydrate binding"/>
    <property type="evidence" value="ECO:0007669"/>
    <property type="project" value="TreeGrafter"/>
</dbReference>
<feature type="chain" id="PRO_5018014061" evidence="3">
    <location>
        <begin position="27"/>
        <end position="333"/>
    </location>
</feature>
<dbReference type="PROSITE" id="PS51257">
    <property type="entry name" value="PROKAR_LIPOPROTEIN"/>
    <property type="match status" value="1"/>
</dbReference>
<dbReference type="Proteomes" id="UP000271031">
    <property type="component" value="Unassembled WGS sequence"/>
</dbReference>
<feature type="domain" description="Periplasmic binding protein" evidence="4">
    <location>
        <begin position="40"/>
        <end position="297"/>
    </location>
</feature>
<proteinExistence type="predicted"/>
<evidence type="ECO:0000259" key="4">
    <source>
        <dbReference type="Pfam" id="PF13407"/>
    </source>
</evidence>
<organism evidence="5 6">
    <name type="scientific">Brevibacillus fluminis</name>
    <dbReference type="NCBI Taxonomy" id="511487"/>
    <lineage>
        <taxon>Bacteria</taxon>
        <taxon>Bacillati</taxon>
        <taxon>Bacillota</taxon>
        <taxon>Bacilli</taxon>
        <taxon>Bacillales</taxon>
        <taxon>Paenibacillaceae</taxon>
        <taxon>Brevibacillus</taxon>
    </lineage>
</organism>
<dbReference type="InterPro" id="IPR028082">
    <property type="entry name" value="Peripla_BP_I"/>
</dbReference>
<dbReference type="Pfam" id="PF13407">
    <property type="entry name" value="Peripla_BP_4"/>
    <property type="match status" value="1"/>
</dbReference>
<feature type="signal peptide" evidence="3">
    <location>
        <begin position="1"/>
        <end position="26"/>
    </location>
</feature>
<dbReference type="GO" id="GO:0030288">
    <property type="term" value="C:outer membrane-bounded periplasmic space"/>
    <property type="evidence" value="ECO:0007669"/>
    <property type="project" value="TreeGrafter"/>
</dbReference>
<dbReference type="Gene3D" id="3.40.50.2300">
    <property type="match status" value="2"/>
</dbReference>
<dbReference type="SUPFAM" id="SSF53822">
    <property type="entry name" value="Periplasmic binding protein-like I"/>
    <property type="match status" value="1"/>
</dbReference>
<keyword evidence="6" id="KW-1185">Reference proteome</keyword>
<evidence type="ECO:0000313" key="6">
    <source>
        <dbReference type="Proteomes" id="UP000271031"/>
    </source>
</evidence>
<dbReference type="OrthoDB" id="9814427at2"/>
<keyword evidence="2 3" id="KW-0732">Signal</keyword>
<reference evidence="5 6" key="1">
    <citation type="submission" date="2018-10" db="EMBL/GenBank/DDBJ databases">
        <title>Phylogenomics of Brevibacillus.</title>
        <authorList>
            <person name="Dunlap C."/>
        </authorList>
    </citation>
    <scope>NUCLEOTIDE SEQUENCE [LARGE SCALE GENOMIC DNA]</scope>
    <source>
        <strain evidence="5 6">JCM 15716</strain>
    </source>
</reference>
<comment type="caution">
    <text evidence="5">The sequence shown here is derived from an EMBL/GenBank/DDBJ whole genome shotgun (WGS) entry which is preliminary data.</text>
</comment>
<gene>
    <name evidence="5" type="ORF">EDM56_07925</name>
</gene>
<dbReference type="RefSeq" id="WP_122917355.1">
    <property type="nucleotide sequence ID" value="NZ_RHHQ01000007.1"/>
</dbReference>
<dbReference type="InterPro" id="IPR025997">
    <property type="entry name" value="SBP_2_dom"/>
</dbReference>